<proteinExistence type="predicted"/>
<comment type="caution">
    <text evidence="1">The sequence shown here is derived from an EMBL/GenBank/DDBJ whole genome shotgun (WGS) entry which is preliminary data.</text>
</comment>
<name>A0ABQ9F236_TEGGR</name>
<dbReference type="Proteomes" id="UP001217089">
    <property type="component" value="Unassembled WGS sequence"/>
</dbReference>
<evidence type="ECO:0008006" key="3">
    <source>
        <dbReference type="Google" id="ProtNLM"/>
    </source>
</evidence>
<reference evidence="1 2" key="1">
    <citation type="submission" date="2022-12" db="EMBL/GenBank/DDBJ databases">
        <title>Chromosome-level genome of Tegillarca granosa.</title>
        <authorList>
            <person name="Kim J."/>
        </authorList>
    </citation>
    <scope>NUCLEOTIDE SEQUENCE [LARGE SCALE GENOMIC DNA]</scope>
    <source>
        <strain evidence="1">Teg-2019</strain>
        <tissue evidence="1">Adductor muscle</tissue>
    </source>
</reference>
<organism evidence="1 2">
    <name type="scientific">Tegillarca granosa</name>
    <name type="common">Malaysian cockle</name>
    <name type="synonym">Anadara granosa</name>
    <dbReference type="NCBI Taxonomy" id="220873"/>
    <lineage>
        <taxon>Eukaryota</taxon>
        <taxon>Metazoa</taxon>
        <taxon>Spiralia</taxon>
        <taxon>Lophotrochozoa</taxon>
        <taxon>Mollusca</taxon>
        <taxon>Bivalvia</taxon>
        <taxon>Autobranchia</taxon>
        <taxon>Pteriomorphia</taxon>
        <taxon>Arcoida</taxon>
        <taxon>Arcoidea</taxon>
        <taxon>Arcidae</taxon>
        <taxon>Tegillarca</taxon>
    </lineage>
</organism>
<protein>
    <recommendedName>
        <fullName evidence="3">Polymerase nucleotidyl transferase domain-containing protein</fullName>
    </recommendedName>
</protein>
<sequence length="287" mass="32395">MENLQDIKASLDGSGMCKKILCAVLVTCPWYEATQKERGEQARHNTVFVVYMSHDNQVMAPVNQHVLEQAFTMDEVSTVFVSMSHDSQVMAPVNQHVLEQAFTMDEGWLSAVEMSIFSHFLVKGKTKFIELLYSSENSILYEDPAWERLRKTLDYKVAMGVRGFVEACKDLQDDHSKLVSKMEEIGGPVGALKPEQIILITRAGSYMYGLNVASSDVDYIVIYAEYTEVYHKLDSIEHMLNGQVPEVRCSGNVREFIMKIRTEPLEGPLESSRLTGNGTGKIFKTFN</sequence>
<gene>
    <name evidence="1" type="ORF">KUTeg_010807</name>
</gene>
<accession>A0ABQ9F236</accession>
<dbReference type="EMBL" id="JARBDR010000496">
    <property type="protein sequence ID" value="KAJ8311452.1"/>
    <property type="molecule type" value="Genomic_DNA"/>
</dbReference>
<evidence type="ECO:0000313" key="1">
    <source>
        <dbReference type="EMBL" id="KAJ8311452.1"/>
    </source>
</evidence>
<keyword evidence="2" id="KW-1185">Reference proteome</keyword>
<evidence type="ECO:0000313" key="2">
    <source>
        <dbReference type="Proteomes" id="UP001217089"/>
    </source>
</evidence>